<comment type="caution">
    <text evidence="2">The sequence shown here is derived from an EMBL/GenBank/DDBJ whole genome shotgun (WGS) entry which is preliminary data.</text>
</comment>
<name>A0AAV5RHM6_STABA</name>
<accession>A0AAV5RHM6</accession>
<dbReference type="AlphaFoldDB" id="A0AAV5RHM6"/>
<comment type="similarity">
    <text evidence="1">Belongs to the TTI2 family.</text>
</comment>
<proteinExistence type="inferred from homology"/>
<organism evidence="2 3">
    <name type="scientific">Starmerella bacillaris</name>
    <name type="common">Yeast</name>
    <name type="synonym">Candida zemplinina</name>
    <dbReference type="NCBI Taxonomy" id="1247836"/>
    <lineage>
        <taxon>Eukaryota</taxon>
        <taxon>Fungi</taxon>
        <taxon>Dikarya</taxon>
        <taxon>Ascomycota</taxon>
        <taxon>Saccharomycotina</taxon>
        <taxon>Dipodascomycetes</taxon>
        <taxon>Dipodascales</taxon>
        <taxon>Trichomonascaceae</taxon>
        <taxon>Starmerella</taxon>
    </lineage>
</organism>
<protein>
    <submittedName>
        <fullName evidence="2">Uncharacterized protein</fullName>
    </submittedName>
</protein>
<evidence type="ECO:0000313" key="3">
    <source>
        <dbReference type="Proteomes" id="UP001362899"/>
    </source>
</evidence>
<dbReference type="EMBL" id="BTGC01000003">
    <property type="protein sequence ID" value="GMM50648.1"/>
    <property type="molecule type" value="Genomic_DNA"/>
</dbReference>
<keyword evidence="3" id="KW-1185">Reference proteome</keyword>
<reference evidence="2 3" key="1">
    <citation type="journal article" date="2023" name="Elife">
        <title>Identification of key yeast species and microbe-microbe interactions impacting larval growth of Drosophila in the wild.</title>
        <authorList>
            <person name="Mure A."/>
            <person name="Sugiura Y."/>
            <person name="Maeda R."/>
            <person name="Honda K."/>
            <person name="Sakurai N."/>
            <person name="Takahashi Y."/>
            <person name="Watada M."/>
            <person name="Katoh T."/>
            <person name="Gotoh A."/>
            <person name="Gotoh Y."/>
            <person name="Taniguchi I."/>
            <person name="Nakamura K."/>
            <person name="Hayashi T."/>
            <person name="Katayama T."/>
            <person name="Uemura T."/>
            <person name="Hattori Y."/>
        </authorList>
    </citation>
    <scope>NUCLEOTIDE SEQUENCE [LARGE SCALE GENOMIC DNA]</scope>
    <source>
        <strain evidence="2 3">SB-73</strain>
    </source>
</reference>
<dbReference type="SUPFAM" id="SSF48371">
    <property type="entry name" value="ARM repeat"/>
    <property type="match status" value="1"/>
</dbReference>
<dbReference type="InterPro" id="IPR018870">
    <property type="entry name" value="Tti2"/>
</dbReference>
<dbReference type="Proteomes" id="UP001362899">
    <property type="component" value="Unassembled WGS sequence"/>
</dbReference>
<sequence length="369" mass="42355">MNESDEALVQGHSEVYEYITKCNDKDKREALCNRIISDLSKSTTKDHVYIFAALGHCKYENNDNVDIVKCAEALESAENTEFIFTEIQNNHFYSTISAVTFIVSLRLTNEKKNRQFRDSWWPIIIPFLLRLFESTKTEDRLKCVNVVHYLVENQADKLINSGLSPLFEQKIEPFIHFLPPLSAPEETMRVFKPSLMCLAELADISIKPTESTEAIVKSTAGNKQTSKDAILYKRNSRLNYLAREGVLKAFLHADGSDLNVELTIYLLNTLEEFIHKHLKSLTIVHLKGITMVFTHILMNPFIDASPELISHTCRMMTVCIQHAWPRIHAYKYNIILALYKSKALTDEWCDLLQLTDSEKVSILQKFTAS</sequence>
<dbReference type="GO" id="GO:0110078">
    <property type="term" value="C:TTT Hsp90 cochaperone complex"/>
    <property type="evidence" value="ECO:0007669"/>
    <property type="project" value="InterPro"/>
</dbReference>
<dbReference type="Pfam" id="PF10521">
    <property type="entry name" value="Tti2"/>
    <property type="match status" value="1"/>
</dbReference>
<gene>
    <name evidence="2" type="ORF">DASB73_016060</name>
</gene>
<dbReference type="InterPro" id="IPR016024">
    <property type="entry name" value="ARM-type_fold"/>
</dbReference>
<evidence type="ECO:0000256" key="1">
    <source>
        <dbReference type="ARBA" id="ARBA00034736"/>
    </source>
</evidence>
<evidence type="ECO:0000313" key="2">
    <source>
        <dbReference type="EMBL" id="GMM50648.1"/>
    </source>
</evidence>